<reference evidence="3 4" key="1">
    <citation type="submission" date="2015-08" db="EMBL/GenBank/DDBJ databases">
        <title>The genome of the Asian arowana (Scleropages formosus).</title>
        <authorList>
            <person name="Tan M.H."/>
            <person name="Gan H.M."/>
            <person name="Croft L.J."/>
            <person name="Austin C.M."/>
        </authorList>
    </citation>
    <scope>NUCLEOTIDE SEQUENCE [LARGE SCALE GENOMIC DNA]</scope>
    <source>
        <strain evidence="3">Aro1</strain>
    </source>
</reference>
<dbReference type="SUPFAM" id="SSF50353">
    <property type="entry name" value="Cytokine"/>
    <property type="match status" value="1"/>
</dbReference>
<dbReference type="EMBL" id="JARO02008164">
    <property type="protein sequence ID" value="KPP63085.1"/>
    <property type="molecule type" value="Genomic_DNA"/>
</dbReference>
<dbReference type="Gene3D" id="2.80.10.50">
    <property type="match status" value="1"/>
</dbReference>
<dbReference type="PRINTS" id="PR00262">
    <property type="entry name" value="IL1HBGF"/>
</dbReference>
<accession>A0A0P7TZ57</accession>
<protein>
    <recommendedName>
        <fullName evidence="2">Fibroblast growth factor</fullName>
        <shortName evidence="2">FGF</shortName>
    </recommendedName>
</protein>
<evidence type="ECO:0000313" key="3">
    <source>
        <dbReference type="EMBL" id="KPP63085.1"/>
    </source>
</evidence>
<proteinExistence type="inferred from homology"/>
<evidence type="ECO:0000256" key="1">
    <source>
        <dbReference type="ARBA" id="ARBA00007936"/>
    </source>
</evidence>
<dbReference type="PANTHER" id="PTHR11486">
    <property type="entry name" value="FIBROBLAST GROWTH FACTOR"/>
    <property type="match status" value="1"/>
</dbReference>
<dbReference type="InterPro" id="IPR002209">
    <property type="entry name" value="Fibroblast_GF_fam"/>
</dbReference>
<dbReference type="STRING" id="113540.ENSSFOP00015018460"/>
<organism evidence="3 4">
    <name type="scientific">Scleropages formosus</name>
    <name type="common">Asian bonytongue</name>
    <name type="synonym">Osteoglossum formosum</name>
    <dbReference type="NCBI Taxonomy" id="113540"/>
    <lineage>
        <taxon>Eukaryota</taxon>
        <taxon>Metazoa</taxon>
        <taxon>Chordata</taxon>
        <taxon>Craniata</taxon>
        <taxon>Vertebrata</taxon>
        <taxon>Euteleostomi</taxon>
        <taxon>Actinopterygii</taxon>
        <taxon>Neopterygii</taxon>
        <taxon>Teleostei</taxon>
        <taxon>Osteoglossocephala</taxon>
        <taxon>Osteoglossomorpha</taxon>
        <taxon>Osteoglossiformes</taxon>
        <taxon>Osteoglossidae</taxon>
        <taxon>Scleropages</taxon>
    </lineage>
</organism>
<sequence length="224" mass="24614">MRARVGMSPGVTLVIATITVLNTLFRVIVISAPVPVSGSQYSTGWGLSVRLRHLYASRTGLHVRISADGRVDGSAVQSSDSLVEIRPVDIGFVVIKGVTSSCYLCMDTNGKLYGSLIYMKGECSFVERILPNGYNIYISEKHGKAISLHGGSMQRPHTQERGLNSGSLFLPMVSTLPVEPENIHWMDPEEFDKRDQDPQSTLEVDSMDPFGKFSWTSINSPSFD</sequence>
<name>A0A0P7TZ57_SCLFO</name>
<gene>
    <name evidence="3" type="ORF">Z043_118681</name>
</gene>
<dbReference type="AlphaFoldDB" id="A0A0P7TZ57"/>
<dbReference type="Proteomes" id="UP000034805">
    <property type="component" value="Unassembled WGS sequence"/>
</dbReference>
<evidence type="ECO:0000313" key="4">
    <source>
        <dbReference type="Proteomes" id="UP000034805"/>
    </source>
</evidence>
<comment type="caution">
    <text evidence="3">The sequence shown here is derived from an EMBL/GenBank/DDBJ whole genome shotgun (WGS) entry which is preliminary data.</text>
</comment>
<dbReference type="SMART" id="SM00442">
    <property type="entry name" value="FGF"/>
    <property type="match status" value="1"/>
</dbReference>
<dbReference type="GO" id="GO:0008083">
    <property type="term" value="F:growth factor activity"/>
    <property type="evidence" value="ECO:0007669"/>
    <property type="project" value="InterPro"/>
</dbReference>
<dbReference type="Pfam" id="PF00167">
    <property type="entry name" value="FGF"/>
    <property type="match status" value="1"/>
</dbReference>
<dbReference type="PRINTS" id="PR00263">
    <property type="entry name" value="HBGFFGF"/>
</dbReference>
<evidence type="ECO:0000256" key="2">
    <source>
        <dbReference type="RuleBase" id="RU049442"/>
    </source>
</evidence>
<comment type="similarity">
    <text evidence="1 2">Belongs to the heparin-binding growth factors family.</text>
</comment>
<dbReference type="InterPro" id="IPR008996">
    <property type="entry name" value="IL1/FGF"/>
</dbReference>
<dbReference type="PROSITE" id="PS00247">
    <property type="entry name" value="HBGF_FGF"/>
    <property type="match status" value="1"/>
</dbReference>